<accession>A0A5B6WJN5</accession>
<dbReference type="Proteomes" id="UP000325315">
    <property type="component" value="Unassembled WGS sequence"/>
</dbReference>
<name>A0A5B6WJN5_9ROSI</name>
<dbReference type="OrthoDB" id="1696643at2759"/>
<dbReference type="PANTHER" id="PTHR31425">
    <property type="entry name" value="PHOSPHORIBOSYLANTHRANILATE TRANSFERASE ISOFORM 1"/>
    <property type="match status" value="1"/>
</dbReference>
<dbReference type="EMBL" id="SMMG02000003">
    <property type="protein sequence ID" value="KAA3481315.1"/>
    <property type="molecule type" value="Genomic_DNA"/>
</dbReference>
<organism evidence="1 2">
    <name type="scientific">Gossypium australe</name>
    <dbReference type="NCBI Taxonomy" id="47621"/>
    <lineage>
        <taxon>Eukaryota</taxon>
        <taxon>Viridiplantae</taxon>
        <taxon>Streptophyta</taxon>
        <taxon>Embryophyta</taxon>
        <taxon>Tracheophyta</taxon>
        <taxon>Spermatophyta</taxon>
        <taxon>Magnoliopsida</taxon>
        <taxon>eudicotyledons</taxon>
        <taxon>Gunneridae</taxon>
        <taxon>Pentapetalae</taxon>
        <taxon>rosids</taxon>
        <taxon>malvids</taxon>
        <taxon>Malvales</taxon>
        <taxon>Malvaceae</taxon>
        <taxon>Malvoideae</taxon>
        <taxon>Gossypium</taxon>
    </lineage>
</organism>
<protein>
    <submittedName>
        <fullName evidence="1">Protein QUIRKY-like</fullName>
    </submittedName>
</protein>
<evidence type="ECO:0000313" key="1">
    <source>
        <dbReference type="EMBL" id="KAA3481315.1"/>
    </source>
</evidence>
<gene>
    <name evidence="1" type="ORF">EPI10_021687</name>
</gene>
<evidence type="ECO:0000313" key="2">
    <source>
        <dbReference type="Proteomes" id="UP000325315"/>
    </source>
</evidence>
<sequence>MRELRLAIRFTCSSYLNLFLVCTMNPLLPHMHHIYPLSIYQLAILRKQVVRILCSSPCWTEPPLRQEVVEYMLDGGSQMWSLRKAKAIFRLFYPSNLKKFNIYKNDSGSKTFTKMT</sequence>
<comment type="caution">
    <text evidence="1">The sequence shown here is derived from an EMBL/GenBank/DDBJ whole genome shotgun (WGS) entry which is preliminary data.</text>
</comment>
<dbReference type="InterPro" id="IPR047259">
    <property type="entry name" value="QUIRKY-like"/>
</dbReference>
<dbReference type="PANTHER" id="PTHR31425:SF26">
    <property type="entry name" value="PROTEIN QUIRKY-LIKE"/>
    <property type="match status" value="1"/>
</dbReference>
<dbReference type="AlphaFoldDB" id="A0A5B6WJN5"/>
<keyword evidence="2" id="KW-1185">Reference proteome</keyword>
<proteinExistence type="predicted"/>
<reference evidence="2" key="1">
    <citation type="journal article" date="2019" name="Plant Biotechnol. J.">
        <title>Genome sequencing of the Australian wild diploid species Gossypium australe highlights disease resistance and delayed gland morphogenesis.</title>
        <authorList>
            <person name="Cai Y."/>
            <person name="Cai X."/>
            <person name="Wang Q."/>
            <person name="Wang P."/>
            <person name="Zhang Y."/>
            <person name="Cai C."/>
            <person name="Xu Y."/>
            <person name="Wang K."/>
            <person name="Zhou Z."/>
            <person name="Wang C."/>
            <person name="Geng S."/>
            <person name="Li B."/>
            <person name="Dong Q."/>
            <person name="Hou Y."/>
            <person name="Wang H."/>
            <person name="Ai P."/>
            <person name="Liu Z."/>
            <person name="Yi F."/>
            <person name="Sun M."/>
            <person name="An G."/>
            <person name="Cheng J."/>
            <person name="Zhang Y."/>
            <person name="Shi Q."/>
            <person name="Xie Y."/>
            <person name="Shi X."/>
            <person name="Chang Y."/>
            <person name="Huang F."/>
            <person name="Chen Y."/>
            <person name="Hong S."/>
            <person name="Mi L."/>
            <person name="Sun Q."/>
            <person name="Zhang L."/>
            <person name="Zhou B."/>
            <person name="Peng R."/>
            <person name="Zhang X."/>
            <person name="Liu F."/>
        </authorList>
    </citation>
    <scope>NUCLEOTIDE SEQUENCE [LARGE SCALE GENOMIC DNA]</scope>
    <source>
        <strain evidence="2">cv. PA1801</strain>
    </source>
</reference>